<dbReference type="Gene3D" id="3.40.50.300">
    <property type="entry name" value="P-loop containing nucleotide triphosphate hydrolases"/>
    <property type="match status" value="3"/>
</dbReference>
<proteinExistence type="predicted"/>
<feature type="compositionally biased region" description="Polar residues" evidence="1">
    <location>
        <begin position="262"/>
        <end position="281"/>
    </location>
</feature>
<comment type="caution">
    <text evidence="4">The sequence shown here is derived from an EMBL/GenBank/DDBJ whole genome shotgun (WGS) entry which is preliminary data.</text>
</comment>
<keyword evidence="5" id="KW-1185">Reference proteome</keyword>
<feature type="region of interest" description="Disordered" evidence="1">
    <location>
        <begin position="1033"/>
        <end position="1082"/>
    </location>
</feature>
<protein>
    <recommendedName>
        <fullName evidence="6">P-loop containing nucleoside triphosphate hydrolase protein</fullName>
    </recommendedName>
</protein>
<feature type="compositionally biased region" description="Low complexity" evidence="1">
    <location>
        <begin position="282"/>
        <end position="303"/>
    </location>
</feature>
<organism evidence="4 5">
    <name type="scientific">Tritrichomonas musculus</name>
    <dbReference type="NCBI Taxonomy" id="1915356"/>
    <lineage>
        <taxon>Eukaryota</taxon>
        <taxon>Metamonada</taxon>
        <taxon>Parabasalia</taxon>
        <taxon>Tritrichomonadida</taxon>
        <taxon>Tritrichomonadidae</taxon>
        <taxon>Tritrichomonas</taxon>
    </lineage>
</organism>
<feature type="compositionally biased region" description="Acidic residues" evidence="1">
    <location>
        <begin position="1066"/>
        <end position="1082"/>
    </location>
</feature>
<dbReference type="EMBL" id="JAPFFF010000045">
    <property type="protein sequence ID" value="KAK8840420.1"/>
    <property type="molecule type" value="Genomic_DNA"/>
</dbReference>
<feature type="domain" description="DNA2/NAM7 helicase helicase" evidence="2">
    <location>
        <begin position="786"/>
        <end position="1236"/>
    </location>
</feature>
<dbReference type="Proteomes" id="UP001470230">
    <property type="component" value="Unassembled WGS sequence"/>
</dbReference>
<dbReference type="SUPFAM" id="SSF52540">
    <property type="entry name" value="P-loop containing nucleoside triphosphate hydrolases"/>
    <property type="match status" value="1"/>
</dbReference>
<sequence length="1951" mass="226804">MDSSTIDKYNLPDNLEIKEKNTKIMFRLPIMLPHRVRRLFYLDNRFYDVSIINTHNRNYIIKGGNKENRTAALLFILQNILINGNPIYDPSQNLSQQQQAIPSNANISNQENGISKQNIEINKFRYTPNNTNPLNDSNSNANSNINQIQLEQPKISQNNNNVNSNSSTSNTSKKDNRFVYTPQQNQNSDKNNISHENNNNSQNSTKTNRFNYTPQQNQNSDQNNISHENNNSQNSSESNKFNYTPQNNQNLNQNNYIHEDINNNQNSTKTNRFNYTPQQNQNSDQSNIVNENNNNNQNSARPNRFVCVPNSNSNSNANYNSSYDDSADVIIEPEEEKAIKKITTVDDVYKEFAKYEKPNLRNIVGKIYQNIDTFYEIVNFFDVETFNDEIKVPLFLRLCEIFTHDDFFESSDINKLSSIYSIFFDLNKGNFKLSNMFNSTIIHFIIEIIDIDNIFSVLYFFNILISVSSKNAITLKGDLALLKQLTIRFPKYKKNVQKLIKSSEEAVKEDMESFDISVSPAANDLFFSNDNIDNDMNKVWENFIQYKRAMVDLTKLNFYYPFRINLFKLREKTVDARDLFLYKNVTVNYDLDTRYFDKFKDCNLFLKFEIRIPPNWTKAVPPPDWKRSERLANRSLLILSTDPNLLKFDVVCKSCAVARGDDETSALTVDMLNRGIVPVSVLSGDISENKTYYMFEPTSSWSSVQPVLQRLSMMSESSFPQKFINIITKLDFSDNIESERRLVPTDILVLNSNKIRSSKGLIEKAAEKWLYDRLTDNQKDNLLRVDHEQYLALRYCLTHNLTLVNGAPGTGKTHLAREILRLLNGMNKMKPIVVISYTNHALDSILEDVIKFIDPKKVVRWGGPMRSEDPKLIKTKWCNRHFGWNIKAVRDSIATKKQQLKNLYNIRQMAALFIKRITNNPHDLNNYLQVIEFLGNFITNIENVFLNKYRLPFSEKEVNYYNEYLKSNSPGIQKVNLPDFSDYVRCWLEGKDYYEERNLRFYKIYKNNQNIVFGRTENRFKYLIEEEEDRYEKEEVEEKEIKNTSNNNNNNNSITISSAKVIKKEEEEEEEEEDYDEDDRIYGDEDMIEMSKISYQNAQITDQYPPIYVQTYIRDNFDLLFKGNDSSKAMIQYLKEISYPLTTMINGYESQLHEEEADFLIEETESAGDYLKGMKLIGMTSTVASCRKEALEIAGCEIVIVEEAGELTESMLSCILPTTMKRLILIGDYQQLRPKVEYELTFKPFCYDISLFEKLVKNADENNEDCLFTLSIQRRMHPEICQLIRESFYSDGKEKILDDATTNNLGIPFGIPHRVRFIMHDYPMNKTTGRSYSNNMEAKFCAALIPFFICRGYKPEDITIISLYKGQKYEIEKEIANLYNDRNKKIDSMNLYNSFGNVKNPKKFKVVVLDNFQGEENKVIIVSLTRSDKPGFVSTRNRALVTLSRAREMLVVLGNKNIFGKENKQNELWRKISDVASNISPYSYSTEKCQGLAVNRCHIHNNSKHDSPAFLKTPEDIIKYRFSFCKEKCHTELPCGHLCQLNCHCHSWPPGPHEHDHYTCRFKCNKRCPNNHQCKGTCGICSRNKRCPDCREIIHHVFPKCHHEADIMCYLVTSGLAKCEATCGKVLESCGHTCSLKCGHKDPCCCNVLFDTICPNCECSFKYKCGEIPMCKKRCTHILPCGHRCPNKCYQCIRDGHNYQCIEKCDYVFPCGHHCTHFCAEKFPIHQHYLCKHMINIEKMNEIVRQECSEPILFDNKLSTRCEVCKKLFENHSPIINYERCHCRCIKTCPKCGKRCSALTGEKCAFFCSHSELHDVKEPPEEEGPVFLFHGKHFLLVKDAINLIDTIYNGMNGKGDTLIPIHRIQCPFVGCKCSEFCILRSRLFQMYSISIEKKLNEIKKKIDYHLDKQTRKSNEIDSINWYNCPKCDNIFCIFNNSAIVCSKCRYFQKVE</sequence>
<dbReference type="InterPro" id="IPR047187">
    <property type="entry name" value="SF1_C_Upf1"/>
</dbReference>
<evidence type="ECO:0008006" key="6">
    <source>
        <dbReference type="Google" id="ProtNLM"/>
    </source>
</evidence>
<gene>
    <name evidence="4" type="ORF">M9Y10_030624</name>
</gene>
<dbReference type="Pfam" id="PF13086">
    <property type="entry name" value="AAA_11"/>
    <property type="match status" value="1"/>
</dbReference>
<evidence type="ECO:0000313" key="5">
    <source>
        <dbReference type="Proteomes" id="UP001470230"/>
    </source>
</evidence>
<dbReference type="PANTHER" id="PTHR10887">
    <property type="entry name" value="DNA2/NAM7 HELICASE FAMILY"/>
    <property type="match status" value="1"/>
</dbReference>
<evidence type="ECO:0000256" key="1">
    <source>
        <dbReference type="SAM" id="MobiDB-lite"/>
    </source>
</evidence>
<feature type="compositionally biased region" description="Low complexity" evidence="1">
    <location>
        <begin position="215"/>
        <end position="239"/>
    </location>
</feature>
<evidence type="ECO:0000313" key="4">
    <source>
        <dbReference type="EMBL" id="KAK8840420.1"/>
    </source>
</evidence>
<dbReference type="InterPro" id="IPR045055">
    <property type="entry name" value="DNA2/NAM7-like"/>
</dbReference>
<dbReference type="InterPro" id="IPR041679">
    <property type="entry name" value="DNA2/NAM7-like_C"/>
</dbReference>
<feature type="compositionally biased region" description="Low complexity" evidence="1">
    <location>
        <begin position="187"/>
        <end position="204"/>
    </location>
</feature>
<dbReference type="Pfam" id="PF13087">
    <property type="entry name" value="AAA_12"/>
    <property type="match status" value="1"/>
</dbReference>
<feature type="compositionally biased region" description="Low complexity" evidence="1">
    <location>
        <begin position="246"/>
        <end position="255"/>
    </location>
</feature>
<dbReference type="CDD" id="cd18808">
    <property type="entry name" value="SF1_C_Upf1"/>
    <property type="match status" value="1"/>
</dbReference>
<dbReference type="PANTHER" id="PTHR10887:SF341">
    <property type="entry name" value="NFX1-TYPE ZINC FINGER-CONTAINING PROTEIN 1"/>
    <property type="match status" value="1"/>
</dbReference>
<feature type="compositionally biased region" description="Polar residues" evidence="1">
    <location>
        <begin position="205"/>
        <end position="214"/>
    </location>
</feature>
<feature type="domain" description="DNA2/NAM7 helicase-like C-terminal" evidence="3">
    <location>
        <begin position="1247"/>
        <end position="1456"/>
    </location>
</feature>
<feature type="region of interest" description="Disordered" evidence="1">
    <location>
        <begin position="153"/>
        <end position="304"/>
    </location>
</feature>
<evidence type="ECO:0000259" key="3">
    <source>
        <dbReference type="Pfam" id="PF13087"/>
    </source>
</evidence>
<dbReference type="InterPro" id="IPR027417">
    <property type="entry name" value="P-loop_NTPase"/>
</dbReference>
<dbReference type="InterPro" id="IPR041677">
    <property type="entry name" value="DNA2/NAM7_AAA_11"/>
</dbReference>
<feature type="compositionally biased region" description="Low complexity" evidence="1">
    <location>
        <begin position="1043"/>
        <end position="1058"/>
    </location>
</feature>
<evidence type="ECO:0000259" key="2">
    <source>
        <dbReference type="Pfam" id="PF13086"/>
    </source>
</evidence>
<name>A0ABR2H2M8_9EUKA</name>
<reference evidence="4 5" key="1">
    <citation type="submission" date="2024-04" db="EMBL/GenBank/DDBJ databases">
        <title>Tritrichomonas musculus Genome.</title>
        <authorList>
            <person name="Alves-Ferreira E."/>
            <person name="Grigg M."/>
            <person name="Lorenzi H."/>
            <person name="Galac M."/>
        </authorList>
    </citation>
    <scope>NUCLEOTIDE SEQUENCE [LARGE SCALE GENOMIC DNA]</scope>
    <source>
        <strain evidence="4 5">EAF2021</strain>
    </source>
</reference>
<feature type="compositionally biased region" description="Low complexity" evidence="1">
    <location>
        <begin position="156"/>
        <end position="171"/>
    </location>
</feature>
<accession>A0ABR2H2M8</accession>